<dbReference type="SUPFAM" id="SSF161098">
    <property type="entry name" value="MetI-like"/>
    <property type="match status" value="1"/>
</dbReference>
<keyword evidence="10" id="KW-1185">Reference proteome</keyword>
<evidence type="ECO:0000256" key="5">
    <source>
        <dbReference type="ARBA" id="ARBA00022989"/>
    </source>
</evidence>
<keyword evidence="6 7" id="KW-0472">Membrane</keyword>
<dbReference type="Pfam" id="PF00528">
    <property type="entry name" value="BPD_transp_1"/>
    <property type="match status" value="1"/>
</dbReference>
<feature type="transmembrane region" description="Helical" evidence="7">
    <location>
        <begin position="213"/>
        <end position="233"/>
    </location>
</feature>
<feature type="transmembrane region" description="Helical" evidence="7">
    <location>
        <begin position="188"/>
        <end position="207"/>
    </location>
</feature>
<evidence type="ECO:0000256" key="4">
    <source>
        <dbReference type="ARBA" id="ARBA00022692"/>
    </source>
</evidence>
<reference evidence="9 10" key="1">
    <citation type="submission" date="2023-07" db="EMBL/GenBank/DDBJ databases">
        <title>Genomic Encyclopedia of Type Strains, Phase IV (KMG-IV): sequencing the most valuable type-strain genomes for metagenomic binning, comparative biology and taxonomic classification.</title>
        <authorList>
            <person name="Goeker M."/>
        </authorList>
    </citation>
    <scope>NUCLEOTIDE SEQUENCE [LARGE SCALE GENOMIC DNA]</scope>
    <source>
        <strain evidence="9 10">DSM 17723</strain>
    </source>
</reference>
<evidence type="ECO:0000313" key="9">
    <source>
        <dbReference type="EMBL" id="MDQ0224078.1"/>
    </source>
</evidence>
<evidence type="ECO:0000256" key="7">
    <source>
        <dbReference type="RuleBase" id="RU363032"/>
    </source>
</evidence>
<evidence type="ECO:0000256" key="1">
    <source>
        <dbReference type="ARBA" id="ARBA00004651"/>
    </source>
</evidence>
<name>A0ABT9YVR5_9BACI</name>
<feature type="transmembrane region" description="Helical" evidence="7">
    <location>
        <begin position="242"/>
        <end position="263"/>
    </location>
</feature>
<dbReference type="InterPro" id="IPR000515">
    <property type="entry name" value="MetI-like"/>
</dbReference>
<keyword evidence="5 7" id="KW-1133">Transmembrane helix</keyword>
<dbReference type="EMBL" id="JAUSTZ010000001">
    <property type="protein sequence ID" value="MDQ0224078.1"/>
    <property type="molecule type" value="Genomic_DNA"/>
</dbReference>
<sequence>MANTEEIIRLPKRVQLLTDYPKKILVLFTNLFTKSFSILLLFVLWEIIPRLGLVEVAFFPPLSTVLIGWWELVTSGQLSQHIIASLIRSIIGFTIATIIAIPLGLLIGWFKRFSDLANPVLEAFRNTAALAILPVFILLLGIGEASKIAVVIYACAFPILLSTISAVRNVDPLFIKSAKSMALSPIKLFRKVILPAAVPTIFVGIRLAASSSILVLVAAEMIGAKAGLGYLIISSQQNFQIAYMYSGILTISALGMFVNFLLLKLEKRFSRWKV</sequence>
<dbReference type="RefSeq" id="WP_174879979.1">
    <property type="nucleotide sequence ID" value="NZ_CADEPK010000083.1"/>
</dbReference>
<feature type="transmembrane region" description="Helical" evidence="7">
    <location>
        <begin position="90"/>
        <end position="111"/>
    </location>
</feature>
<keyword evidence="3" id="KW-1003">Cell membrane</keyword>
<evidence type="ECO:0000259" key="8">
    <source>
        <dbReference type="PROSITE" id="PS50928"/>
    </source>
</evidence>
<dbReference type="CDD" id="cd06261">
    <property type="entry name" value="TM_PBP2"/>
    <property type="match status" value="1"/>
</dbReference>
<dbReference type="PANTHER" id="PTHR30151:SF0">
    <property type="entry name" value="ABC TRANSPORTER PERMEASE PROTEIN MJ0413-RELATED"/>
    <property type="match status" value="1"/>
</dbReference>
<evidence type="ECO:0000256" key="6">
    <source>
        <dbReference type="ARBA" id="ARBA00023136"/>
    </source>
</evidence>
<feature type="transmembrane region" description="Helical" evidence="7">
    <location>
        <begin position="148"/>
        <end position="167"/>
    </location>
</feature>
<comment type="caution">
    <text evidence="9">The sequence shown here is derived from an EMBL/GenBank/DDBJ whole genome shotgun (WGS) entry which is preliminary data.</text>
</comment>
<gene>
    <name evidence="9" type="ORF">J2S02_000400</name>
</gene>
<accession>A0ABT9YVR5</accession>
<dbReference type="Proteomes" id="UP001232245">
    <property type="component" value="Unassembled WGS sequence"/>
</dbReference>
<dbReference type="PANTHER" id="PTHR30151">
    <property type="entry name" value="ALKANE SULFONATE ABC TRANSPORTER-RELATED, MEMBRANE SUBUNIT"/>
    <property type="match status" value="1"/>
</dbReference>
<feature type="transmembrane region" description="Helical" evidence="7">
    <location>
        <begin position="123"/>
        <end position="142"/>
    </location>
</feature>
<evidence type="ECO:0000256" key="2">
    <source>
        <dbReference type="ARBA" id="ARBA00022448"/>
    </source>
</evidence>
<evidence type="ECO:0000256" key="3">
    <source>
        <dbReference type="ARBA" id="ARBA00022475"/>
    </source>
</evidence>
<keyword evidence="2 7" id="KW-0813">Transport</keyword>
<feature type="transmembrane region" description="Helical" evidence="7">
    <location>
        <begin position="51"/>
        <end position="70"/>
    </location>
</feature>
<comment type="subcellular location">
    <subcellularLocation>
        <location evidence="1 7">Cell membrane</location>
        <topology evidence="1 7">Multi-pass membrane protein</topology>
    </subcellularLocation>
</comment>
<comment type="similarity">
    <text evidence="7">Belongs to the binding-protein-dependent transport system permease family.</text>
</comment>
<keyword evidence="4 7" id="KW-0812">Transmembrane</keyword>
<dbReference type="InterPro" id="IPR035906">
    <property type="entry name" value="MetI-like_sf"/>
</dbReference>
<evidence type="ECO:0000313" key="10">
    <source>
        <dbReference type="Proteomes" id="UP001232245"/>
    </source>
</evidence>
<dbReference type="PROSITE" id="PS50928">
    <property type="entry name" value="ABC_TM1"/>
    <property type="match status" value="1"/>
</dbReference>
<feature type="transmembrane region" description="Helical" evidence="7">
    <location>
        <begin position="24"/>
        <end position="44"/>
    </location>
</feature>
<feature type="domain" description="ABC transmembrane type-1" evidence="8">
    <location>
        <begin position="82"/>
        <end position="262"/>
    </location>
</feature>
<proteinExistence type="inferred from homology"/>
<organism evidence="9 10">
    <name type="scientific">Metabacillus niabensis</name>
    <dbReference type="NCBI Taxonomy" id="324854"/>
    <lineage>
        <taxon>Bacteria</taxon>
        <taxon>Bacillati</taxon>
        <taxon>Bacillota</taxon>
        <taxon>Bacilli</taxon>
        <taxon>Bacillales</taxon>
        <taxon>Bacillaceae</taxon>
        <taxon>Metabacillus</taxon>
    </lineage>
</organism>
<dbReference type="Gene3D" id="1.10.3720.10">
    <property type="entry name" value="MetI-like"/>
    <property type="match status" value="1"/>
</dbReference>
<protein>
    <submittedName>
        <fullName evidence="9">NitT/TauT family transport system permease protein</fullName>
    </submittedName>
</protein>